<comment type="caution">
    <text evidence="2">The sequence shown here is derived from an EMBL/GenBank/DDBJ whole genome shotgun (WGS) entry which is preliminary data.</text>
</comment>
<keyword evidence="3" id="KW-1185">Reference proteome</keyword>
<dbReference type="EMBL" id="NHOA01000030">
    <property type="protein sequence ID" value="PHQ39821.1"/>
    <property type="molecule type" value="Genomic_DNA"/>
</dbReference>
<evidence type="ECO:0000313" key="2">
    <source>
        <dbReference type="EMBL" id="PHQ39821.1"/>
    </source>
</evidence>
<protein>
    <submittedName>
        <fullName evidence="2">Uncharacterized protein</fullName>
    </submittedName>
</protein>
<dbReference type="AlphaFoldDB" id="A0A2G1WLE1"/>
<accession>A0A2G1WLE1</accession>
<name>A0A2G1WLE1_9EURY</name>
<evidence type="ECO:0000313" key="3">
    <source>
        <dbReference type="Proteomes" id="UP000222824"/>
    </source>
</evidence>
<feature type="transmembrane region" description="Helical" evidence="1">
    <location>
        <begin position="12"/>
        <end position="29"/>
    </location>
</feature>
<keyword evidence="1" id="KW-0472">Membrane</keyword>
<keyword evidence="1" id="KW-1133">Transmembrane helix</keyword>
<sequence>MTRTARPRLARIAFVAAAVLVGSVGVVVGDGSATVRSAIEATATATAAASLAGEVPYLAAGGALIGLGIGAVVASGATYWYQSKQIGGRLE</sequence>
<dbReference type="RefSeq" id="WP_099254532.1">
    <property type="nucleotide sequence ID" value="NZ_NHOA01000030.1"/>
</dbReference>
<evidence type="ECO:0000256" key="1">
    <source>
        <dbReference type="SAM" id="Phobius"/>
    </source>
</evidence>
<feature type="transmembrane region" description="Helical" evidence="1">
    <location>
        <begin position="57"/>
        <end position="81"/>
    </location>
</feature>
<gene>
    <name evidence="2" type="ORF">DJ69_04665</name>
</gene>
<proteinExistence type="predicted"/>
<keyword evidence="1" id="KW-0812">Transmembrane</keyword>
<reference evidence="2 3" key="1">
    <citation type="journal article" date="2014" name="Front. Microbiol.">
        <title>Population and genomic analysis of the genus Halorubrum.</title>
        <authorList>
            <person name="Fullmer M.S."/>
            <person name="Soucy S.M."/>
            <person name="Swithers K.S."/>
            <person name="Makkay A.M."/>
            <person name="Wheeler R."/>
            <person name="Ventosa A."/>
            <person name="Gogarten J.P."/>
            <person name="Papke R.T."/>
        </authorList>
    </citation>
    <scope>NUCLEOTIDE SEQUENCE [LARGE SCALE GENOMIC DNA]</scope>
    <source>
        <strain evidence="2 3">C49</strain>
    </source>
</reference>
<organism evidence="2 3">
    <name type="scientific">Halorubrum persicum</name>
    <dbReference type="NCBI Taxonomy" id="1383844"/>
    <lineage>
        <taxon>Archaea</taxon>
        <taxon>Methanobacteriati</taxon>
        <taxon>Methanobacteriota</taxon>
        <taxon>Stenosarchaea group</taxon>
        <taxon>Halobacteria</taxon>
        <taxon>Halobacteriales</taxon>
        <taxon>Haloferacaceae</taxon>
        <taxon>Halorubrum</taxon>
    </lineage>
</organism>
<dbReference type="Proteomes" id="UP000222824">
    <property type="component" value="Unassembled WGS sequence"/>
</dbReference>